<dbReference type="PROSITE" id="PS52004">
    <property type="entry name" value="KS3_2"/>
    <property type="match status" value="1"/>
</dbReference>
<dbReference type="InterPro" id="IPR018201">
    <property type="entry name" value="Ketoacyl_synth_AS"/>
</dbReference>
<dbReference type="PROSITE" id="PS00606">
    <property type="entry name" value="KS3_1"/>
    <property type="match status" value="1"/>
</dbReference>
<keyword evidence="9 11" id="KW-0275">Fatty acid biosynthesis</keyword>
<dbReference type="EC" id="2.3.1.179" evidence="3 11"/>
<dbReference type="CDD" id="cd00834">
    <property type="entry name" value="KAS_I_II"/>
    <property type="match status" value="1"/>
</dbReference>
<keyword evidence="8" id="KW-0443">Lipid metabolism</keyword>
<dbReference type="GO" id="GO:0006633">
    <property type="term" value="P:fatty acid biosynthetic process"/>
    <property type="evidence" value="ECO:0007669"/>
    <property type="project" value="UniProtKB-UniRule"/>
</dbReference>
<evidence type="ECO:0000256" key="10">
    <source>
        <dbReference type="ARBA" id="ARBA00023315"/>
    </source>
</evidence>
<evidence type="ECO:0000256" key="4">
    <source>
        <dbReference type="ARBA" id="ARBA00014657"/>
    </source>
</evidence>
<keyword evidence="5 11" id="KW-0444">Lipid biosynthesis</keyword>
<evidence type="ECO:0000256" key="13">
    <source>
        <dbReference type="RuleBase" id="RU003694"/>
    </source>
</evidence>
<evidence type="ECO:0000313" key="15">
    <source>
        <dbReference type="EMBL" id="QOY88081.1"/>
    </source>
</evidence>
<keyword evidence="7" id="KW-0276">Fatty acid metabolism</keyword>
<dbReference type="Pfam" id="PF02801">
    <property type="entry name" value="Ketoacyl-synt_C"/>
    <property type="match status" value="1"/>
</dbReference>
<gene>
    <name evidence="15" type="primary">fabF</name>
    <name evidence="15" type="ORF">IRI77_35995</name>
</gene>
<dbReference type="InterPro" id="IPR000794">
    <property type="entry name" value="Beta-ketoacyl_synthase"/>
</dbReference>
<evidence type="ECO:0000256" key="12">
    <source>
        <dbReference type="PIRSR" id="PIRSR000447-1"/>
    </source>
</evidence>
<organism evidence="15 16">
    <name type="scientific">Paludibaculum fermentans</name>
    <dbReference type="NCBI Taxonomy" id="1473598"/>
    <lineage>
        <taxon>Bacteria</taxon>
        <taxon>Pseudomonadati</taxon>
        <taxon>Acidobacteriota</taxon>
        <taxon>Terriglobia</taxon>
        <taxon>Bryobacterales</taxon>
        <taxon>Bryobacteraceae</taxon>
        <taxon>Paludibaculum</taxon>
    </lineage>
</organism>
<dbReference type="EMBL" id="CP063849">
    <property type="protein sequence ID" value="QOY88081.1"/>
    <property type="molecule type" value="Genomic_DNA"/>
</dbReference>
<comment type="catalytic activity">
    <reaction evidence="11">
        <text>(9Z)-hexadecenoyl-[ACP] + malonyl-[ACP] + H(+) = 3-oxo-(11Z)-octadecenoyl-[ACP] + holo-[ACP] + CO2</text>
        <dbReference type="Rhea" id="RHEA:55040"/>
        <dbReference type="Rhea" id="RHEA-COMP:9623"/>
        <dbReference type="Rhea" id="RHEA-COMP:9685"/>
        <dbReference type="Rhea" id="RHEA-COMP:10800"/>
        <dbReference type="Rhea" id="RHEA-COMP:14074"/>
        <dbReference type="ChEBI" id="CHEBI:15378"/>
        <dbReference type="ChEBI" id="CHEBI:16526"/>
        <dbReference type="ChEBI" id="CHEBI:64479"/>
        <dbReference type="ChEBI" id="CHEBI:78449"/>
        <dbReference type="ChEBI" id="CHEBI:83989"/>
        <dbReference type="ChEBI" id="CHEBI:138538"/>
        <dbReference type="EC" id="2.3.1.179"/>
    </reaction>
</comment>
<protein>
    <recommendedName>
        <fullName evidence="4 11">3-oxoacyl-[acyl-carrier-protein] synthase 2</fullName>
        <ecNumber evidence="3 11">2.3.1.179</ecNumber>
    </recommendedName>
</protein>
<keyword evidence="10 11" id="KW-0012">Acyltransferase</keyword>
<evidence type="ECO:0000256" key="2">
    <source>
        <dbReference type="ARBA" id="ARBA00008467"/>
    </source>
</evidence>
<dbReference type="GO" id="GO:0005829">
    <property type="term" value="C:cytosol"/>
    <property type="evidence" value="ECO:0007669"/>
    <property type="project" value="TreeGrafter"/>
</dbReference>
<dbReference type="SUPFAM" id="SSF53901">
    <property type="entry name" value="Thiolase-like"/>
    <property type="match status" value="2"/>
</dbReference>
<evidence type="ECO:0000256" key="11">
    <source>
        <dbReference type="PIRNR" id="PIRNR000447"/>
    </source>
</evidence>
<keyword evidence="6 11" id="KW-0808">Transferase</keyword>
<evidence type="ECO:0000256" key="5">
    <source>
        <dbReference type="ARBA" id="ARBA00022516"/>
    </source>
</evidence>
<keyword evidence="16" id="KW-1185">Reference proteome</keyword>
<dbReference type="InterPro" id="IPR014031">
    <property type="entry name" value="Ketoacyl_synth_C"/>
</dbReference>
<dbReference type="NCBIfam" id="TIGR03150">
    <property type="entry name" value="fabF"/>
    <property type="match status" value="1"/>
</dbReference>
<dbReference type="InterPro" id="IPR017568">
    <property type="entry name" value="3-oxoacyl-ACP_synth-2"/>
</dbReference>
<comment type="catalytic activity">
    <reaction evidence="11">
        <text>a fatty acyl-[ACP] + malonyl-[ACP] + H(+) = a 3-oxoacyl-[ACP] + holo-[ACP] + CO2</text>
        <dbReference type="Rhea" id="RHEA:22836"/>
        <dbReference type="Rhea" id="RHEA-COMP:9623"/>
        <dbReference type="Rhea" id="RHEA-COMP:9685"/>
        <dbReference type="Rhea" id="RHEA-COMP:9916"/>
        <dbReference type="Rhea" id="RHEA-COMP:14125"/>
        <dbReference type="ChEBI" id="CHEBI:15378"/>
        <dbReference type="ChEBI" id="CHEBI:16526"/>
        <dbReference type="ChEBI" id="CHEBI:64479"/>
        <dbReference type="ChEBI" id="CHEBI:78449"/>
        <dbReference type="ChEBI" id="CHEBI:78776"/>
        <dbReference type="ChEBI" id="CHEBI:138651"/>
    </reaction>
</comment>
<dbReference type="InterPro" id="IPR014030">
    <property type="entry name" value="Ketoacyl_synth_N"/>
</dbReference>
<dbReference type="InterPro" id="IPR020841">
    <property type="entry name" value="PKS_Beta-ketoAc_synthase_dom"/>
</dbReference>
<dbReference type="InterPro" id="IPR016039">
    <property type="entry name" value="Thiolase-like"/>
</dbReference>
<comment type="pathway">
    <text evidence="1 11">Lipid metabolism; fatty acid biosynthesis.</text>
</comment>
<dbReference type="RefSeq" id="WP_194449744.1">
    <property type="nucleotide sequence ID" value="NZ_CP063849.1"/>
</dbReference>
<dbReference type="PIRSF" id="PIRSF000447">
    <property type="entry name" value="KAS_II"/>
    <property type="match status" value="1"/>
</dbReference>
<dbReference type="Proteomes" id="UP000593892">
    <property type="component" value="Chromosome"/>
</dbReference>
<dbReference type="KEGG" id="pfer:IRI77_35995"/>
<dbReference type="NCBIfam" id="NF005589">
    <property type="entry name" value="PRK07314.1"/>
    <property type="match status" value="1"/>
</dbReference>
<dbReference type="FunFam" id="3.40.47.10:FF:000009">
    <property type="entry name" value="3-oxoacyl-[acyl-carrier-protein] synthase 2"/>
    <property type="match status" value="1"/>
</dbReference>
<comment type="function">
    <text evidence="11">Involved in the type II fatty acid elongation cycle. Catalyzes the elongation of a wide range of acyl-ACP by the addition of two carbons from malonyl-ACP to an acyl acceptor. Can efficiently catalyze the conversion of palmitoleoyl-ACP (cis-hexadec-9-enoyl-ACP) to cis-vaccenoyl-ACP (cis-octadec-11-enoyl-ACP), an essential step in the thermal regulation of fatty acid composition.</text>
</comment>
<evidence type="ECO:0000256" key="7">
    <source>
        <dbReference type="ARBA" id="ARBA00022832"/>
    </source>
</evidence>
<dbReference type="PANTHER" id="PTHR11712:SF336">
    <property type="entry name" value="3-OXOACYL-[ACYL-CARRIER-PROTEIN] SYNTHASE, MITOCHONDRIAL"/>
    <property type="match status" value="1"/>
</dbReference>
<evidence type="ECO:0000256" key="1">
    <source>
        <dbReference type="ARBA" id="ARBA00005194"/>
    </source>
</evidence>
<dbReference type="AlphaFoldDB" id="A0A7S7NQS4"/>
<dbReference type="UniPathway" id="UPA00094"/>
<dbReference type="Gene3D" id="3.40.47.10">
    <property type="match status" value="1"/>
</dbReference>
<evidence type="ECO:0000256" key="6">
    <source>
        <dbReference type="ARBA" id="ARBA00022679"/>
    </source>
</evidence>
<feature type="domain" description="Ketosynthase family 3 (KS3)" evidence="14">
    <location>
        <begin position="2"/>
        <end position="412"/>
    </location>
</feature>
<feature type="active site" description="For beta-ketoacyl synthase activity" evidence="12">
    <location>
        <position position="163"/>
    </location>
</feature>
<sequence length="415" mass="43888">MSRRVVVTGVGLLSALGHTAEETWAGILASQSGIEPITQFDSTQFSARIAAEVKNFDPLQFIEKKELKKVGRFIQFAVAASDEAMKASGLQVTPDIAEQVGVYIGSGIGAFEVIEREHRNLLEKGPSRISPFFIPATIVNLASGNVSIRFGAKGPNSATATACTTSAHCIGDSFRLIQHGYADAMICGGAEACITPMGVGGFAALRALSTRNDDPHGSSRPWDKDRDGFVVGEGAGILVIEELEFAKARGAKILAEIVGYGMSGDAYHITAPSEDGDGAFRVMRNALKDAKLAPESVDYINAHGTSTPVGDIIECKAINRAFGDHATNGLAVSSTKSMTGHLLGGAGGLEAGITVLAIRDQIAPPTINLYEVDEQCQNIDFVPLTPRKMKIDYALSNSFGFGGTNGSLIFKRYTE</sequence>
<dbReference type="Pfam" id="PF00109">
    <property type="entry name" value="ketoacyl-synt"/>
    <property type="match status" value="1"/>
</dbReference>
<accession>A0A7S7NQS4</accession>
<evidence type="ECO:0000259" key="14">
    <source>
        <dbReference type="PROSITE" id="PS52004"/>
    </source>
</evidence>
<name>A0A7S7NQS4_PALFE</name>
<comment type="similarity">
    <text evidence="2 11 13">Belongs to the thiolase-like superfamily. Beta-ketoacyl-ACP synthases family.</text>
</comment>
<evidence type="ECO:0000256" key="3">
    <source>
        <dbReference type="ARBA" id="ARBA00012356"/>
    </source>
</evidence>
<proteinExistence type="inferred from homology"/>
<dbReference type="GO" id="GO:0004315">
    <property type="term" value="F:3-oxoacyl-[acyl-carrier-protein] synthase activity"/>
    <property type="evidence" value="ECO:0007669"/>
    <property type="project" value="UniProtKB-UniRule"/>
</dbReference>
<dbReference type="PANTHER" id="PTHR11712">
    <property type="entry name" value="POLYKETIDE SYNTHASE-RELATED"/>
    <property type="match status" value="1"/>
</dbReference>
<dbReference type="SMART" id="SM00825">
    <property type="entry name" value="PKS_KS"/>
    <property type="match status" value="1"/>
</dbReference>
<evidence type="ECO:0000313" key="16">
    <source>
        <dbReference type="Proteomes" id="UP000593892"/>
    </source>
</evidence>
<reference evidence="15 16" key="1">
    <citation type="submission" date="2020-10" db="EMBL/GenBank/DDBJ databases">
        <title>Complete genome sequence of Paludibaculum fermentans P105T, a facultatively anaerobic acidobacterium capable of dissimilatory Fe(III) reduction.</title>
        <authorList>
            <person name="Dedysh S.N."/>
            <person name="Beletsky A.V."/>
            <person name="Kulichevskaya I.S."/>
            <person name="Mardanov A.V."/>
            <person name="Ravin N.V."/>
        </authorList>
    </citation>
    <scope>NUCLEOTIDE SEQUENCE [LARGE SCALE GENOMIC DNA]</scope>
    <source>
        <strain evidence="15 16">P105</strain>
    </source>
</reference>
<evidence type="ECO:0000256" key="8">
    <source>
        <dbReference type="ARBA" id="ARBA00023098"/>
    </source>
</evidence>
<dbReference type="NCBIfam" id="NF004970">
    <property type="entry name" value="PRK06333.1"/>
    <property type="match status" value="1"/>
</dbReference>
<evidence type="ECO:0000256" key="9">
    <source>
        <dbReference type="ARBA" id="ARBA00023160"/>
    </source>
</evidence>